<evidence type="ECO:0000313" key="15">
    <source>
        <dbReference type="EMBL" id="QDQ27752.1"/>
    </source>
</evidence>
<evidence type="ECO:0000256" key="1">
    <source>
        <dbReference type="ARBA" id="ARBA00004571"/>
    </source>
</evidence>
<dbReference type="RefSeq" id="WP_144279140.1">
    <property type="nucleotide sequence ID" value="NZ_CP041730.1"/>
</dbReference>
<evidence type="ECO:0000256" key="5">
    <source>
        <dbReference type="ARBA" id="ARBA00022692"/>
    </source>
</evidence>
<evidence type="ECO:0000256" key="12">
    <source>
        <dbReference type="RuleBase" id="RU003357"/>
    </source>
</evidence>
<keyword evidence="4 11" id="KW-1134">Transmembrane beta strand</keyword>
<feature type="domain" description="TonB-dependent receptor-like beta-barrel" evidence="13">
    <location>
        <begin position="249"/>
        <end position="625"/>
    </location>
</feature>
<keyword evidence="5 11" id="KW-0812">Transmembrane</keyword>
<protein>
    <submittedName>
        <fullName evidence="15">TonB-dependent receptor</fullName>
    </submittedName>
</protein>
<comment type="subcellular location">
    <subcellularLocation>
        <location evidence="1 11">Cell outer membrane</location>
        <topology evidence="1 11">Multi-pass membrane protein</topology>
    </subcellularLocation>
</comment>
<keyword evidence="16" id="KW-1185">Reference proteome</keyword>
<keyword evidence="3 11" id="KW-0813">Transport</keyword>
<dbReference type="GO" id="GO:0009279">
    <property type="term" value="C:cell outer membrane"/>
    <property type="evidence" value="ECO:0007669"/>
    <property type="project" value="UniProtKB-SubCell"/>
</dbReference>
<dbReference type="Proteomes" id="UP000317550">
    <property type="component" value="Chromosome"/>
</dbReference>
<evidence type="ECO:0000259" key="14">
    <source>
        <dbReference type="Pfam" id="PF07715"/>
    </source>
</evidence>
<dbReference type="InterPro" id="IPR037066">
    <property type="entry name" value="Plug_dom_sf"/>
</dbReference>
<evidence type="ECO:0000256" key="9">
    <source>
        <dbReference type="ARBA" id="ARBA00023170"/>
    </source>
</evidence>
<evidence type="ECO:0000256" key="11">
    <source>
        <dbReference type="PROSITE-ProRule" id="PRU01360"/>
    </source>
</evidence>
<dbReference type="InterPro" id="IPR039426">
    <property type="entry name" value="TonB-dep_rcpt-like"/>
</dbReference>
<sequence>MANTAYTPTGSSNGLSRRSVSTLAIFRYGVRSIHRALLPLTVSIGLCVGVQARPLVLADLSLEQLANFEITSVSKRRERLADAAASVFAISQDDIRRSGANSLPEALRLAPNLQVAAIDAYQYAISARGFNTSTSNKLQVLIDGRIVYTPLYSGVFWDAQDVMMRDIDRIEVISGPGAIMWGANAVNGVINIITRRAEDSVGELGYFALGGKDRHIAARHGGRLDSGAPYRIYAKYRQRTASRSPSGRDHTDDWEDGRFGFRTDWGNAEDGFTLQGDSYRASLAQALPGRRHTEGSNLQGQWNRQLNNGSALRLQGYYDHSYRDYPGLFKEKLDIIDLEWQHTVPLDDERQVSWGGSYRQAWDKVENSKVLAFLPAHRRLRWFDLFVQGETKLAERLRLTAGARLASNSYTHFDFMPSVRLAWKRENDALVWGGISRTARAPSRIDRDFFAPSTPPFQYAGGPEFQSEIANTVELGYREQPSTALSYSLTAHYSRYRGLRSQEMQTDRSVQLGNGIDGSSRGLEAWGSYQATPSWRLSAGASTQRQHFRHRRGLVLAPNAVGIDPRWQWKLRSSLNLGSAHELDLFVRHIGALHAVSIPAYTAVDLRLAYQPNRHVELSLKAQNLFDRGHAEFRTSITQQAIEAERTITAALTINY</sequence>
<dbReference type="GO" id="GO:0044718">
    <property type="term" value="P:siderophore transmembrane transport"/>
    <property type="evidence" value="ECO:0007669"/>
    <property type="project" value="TreeGrafter"/>
</dbReference>
<dbReference type="PANTHER" id="PTHR30069:SF29">
    <property type="entry name" value="HEMOGLOBIN AND HEMOGLOBIN-HAPTOGLOBIN-BINDING PROTEIN 1-RELATED"/>
    <property type="match status" value="1"/>
</dbReference>
<dbReference type="PROSITE" id="PS52016">
    <property type="entry name" value="TONB_DEPENDENT_REC_3"/>
    <property type="match status" value="1"/>
</dbReference>
<evidence type="ECO:0000256" key="3">
    <source>
        <dbReference type="ARBA" id="ARBA00022448"/>
    </source>
</evidence>
<evidence type="ECO:0000256" key="2">
    <source>
        <dbReference type="ARBA" id="ARBA00009810"/>
    </source>
</evidence>
<evidence type="ECO:0000256" key="6">
    <source>
        <dbReference type="ARBA" id="ARBA00022729"/>
    </source>
</evidence>
<keyword evidence="8 11" id="KW-0472">Membrane</keyword>
<dbReference type="Pfam" id="PF07715">
    <property type="entry name" value="Plug"/>
    <property type="match status" value="1"/>
</dbReference>
<comment type="similarity">
    <text evidence="2 11 12">Belongs to the TonB-dependent receptor family.</text>
</comment>
<evidence type="ECO:0000256" key="4">
    <source>
        <dbReference type="ARBA" id="ARBA00022452"/>
    </source>
</evidence>
<organism evidence="15 16">
    <name type="scientific">Chitinimonas arctica</name>
    <dbReference type="NCBI Taxonomy" id="2594795"/>
    <lineage>
        <taxon>Bacteria</taxon>
        <taxon>Pseudomonadati</taxon>
        <taxon>Pseudomonadota</taxon>
        <taxon>Betaproteobacteria</taxon>
        <taxon>Neisseriales</taxon>
        <taxon>Chitinibacteraceae</taxon>
        <taxon>Chitinimonas</taxon>
    </lineage>
</organism>
<dbReference type="GO" id="GO:0015344">
    <property type="term" value="F:siderophore uptake transmembrane transporter activity"/>
    <property type="evidence" value="ECO:0007669"/>
    <property type="project" value="TreeGrafter"/>
</dbReference>
<evidence type="ECO:0000256" key="7">
    <source>
        <dbReference type="ARBA" id="ARBA00023077"/>
    </source>
</evidence>
<dbReference type="OrthoDB" id="183532at2"/>
<dbReference type="InterPro" id="IPR012910">
    <property type="entry name" value="Plug_dom"/>
</dbReference>
<dbReference type="InterPro" id="IPR036942">
    <property type="entry name" value="Beta-barrel_TonB_sf"/>
</dbReference>
<dbReference type="EMBL" id="CP041730">
    <property type="protein sequence ID" value="QDQ27752.1"/>
    <property type="molecule type" value="Genomic_DNA"/>
</dbReference>
<feature type="domain" description="TonB-dependent receptor plug" evidence="14">
    <location>
        <begin position="80"/>
        <end position="189"/>
    </location>
</feature>
<dbReference type="KEGG" id="cari:FNU76_16125"/>
<gene>
    <name evidence="15" type="ORF">FNU76_16125</name>
</gene>
<dbReference type="InterPro" id="IPR000531">
    <property type="entry name" value="Beta-barrel_TonB"/>
</dbReference>
<dbReference type="PANTHER" id="PTHR30069">
    <property type="entry name" value="TONB-DEPENDENT OUTER MEMBRANE RECEPTOR"/>
    <property type="match status" value="1"/>
</dbReference>
<evidence type="ECO:0000256" key="8">
    <source>
        <dbReference type="ARBA" id="ARBA00023136"/>
    </source>
</evidence>
<keyword evidence="9 15" id="KW-0675">Receptor</keyword>
<accession>A0A516SHW6</accession>
<name>A0A516SHW6_9NEIS</name>
<dbReference type="Gene3D" id="2.170.130.10">
    <property type="entry name" value="TonB-dependent receptor, plug domain"/>
    <property type="match status" value="1"/>
</dbReference>
<dbReference type="AlphaFoldDB" id="A0A516SHW6"/>
<dbReference type="Pfam" id="PF00593">
    <property type="entry name" value="TonB_dep_Rec_b-barrel"/>
    <property type="match status" value="1"/>
</dbReference>
<dbReference type="SUPFAM" id="SSF56935">
    <property type="entry name" value="Porins"/>
    <property type="match status" value="1"/>
</dbReference>
<keyword evidence="7 12" id="KW-0798">TonB box</keyword>
<reference evidence="16" key="1">
    <citation type="submission" date="2019-07" db="EMBL/GenBank/DDBJ databases">
        <title>Chitinimonas sp. nov., isolated from Ny-Alesund, arctica soil.</title>
        <authorList>
            <person name="Xu Q."/>
            <person name="Peng F."/>
        </authorList>
    </citation>
    <scope>NUCLEOTIDE SEQUENCE [LARGE SCALE GENOMIC DNA]</scope>
    <source>
        <strain evidence="16">R3-44</strain>
    </source>
</reference>
<keyword evidence="10 11" id="KW-0998">Cell outer membrane</keyword>
<evidence type="ECO:0000313" key="16">
    <source>
        <dbReference type="Proteomes" id="UP000317550"/>
    </source>
</evidence>
<proteinExistence type="inferred from homology"/>
<evidence type="ECO:0000256" key="10">
    <source>
        <dbReference type="ARBA" id="ARBA00023237"/>
    </source>
</evidence>
<evidence type="ECO:0000259" key="13">
    <source>
        <dbReference type="Pfam" id="PF00593"/>
    </source>
</evidence>
<keyword evidence="6" id="KW-0732">Signal</keyword>
<dbReference type="Gene3D" id="2.40.170.20">
    <property type="entry name" value="TonB-dependent receptor, beta-barrel domain"/>
    <property type="match status" value="1"/>
</dbReference>